<reference evidence="2" key="4">
    <citation type="submission" date="2020-11" db="EMBL/GenBank/DDBJ databases">
        <title>Antibiotic susceptibility profiles of Pediococcus pentosaceus from various origins and their implications for the safety assessment of strains with food-technology applications.</title>
        <authorList>
            <person name="Shani N."/>
            <person name="Oberhaensli S."/>
            <person name="Arias E."/>
        </authorList>
    </citation>
    <scope>NUCLEOTIDE SEQUENCE</scope>
    <source>
        <strain evidence="2">FAM 19164</strain>
    </source>
</reference>
<dbReference type="Gene3D" id="1.10.3210.10">
    <property type="entry name" value="Hypothetical protein af1432"/>
    <property type="match status" value="1"/>
</dbReference>
<gene>
    <name evidence="1" type="ORF">GBO79_00505</name>
    <name evidence="2" type="ORF">ITQ97_02515</name>
    <name evidence="3" type="ORF">PWB86_01130</name>
</gene>
<keyword evidence="2" id="KW-0378">Hydrolase</keyword>
<evidence type="ECO:0000313" key="3">
    <source>
        <dbReference type="EMBL" id="WEA57520.1"/>
    </source>
</evidence>
<accession>A0A8G0ZGK3</accession>
<dbReference type="AlphaFoldDB" id="A0A0Q0U4I4"/>
<reference evidence="3 6" key="5">
    <citation type="submission" date="2023-02" db="EMBL/GenBank/DDBJ databases">
        <title>Comparative genomics and fermentation flavor characterization of five lactic acid bacteria reveal flavor biosynthesis metabolic pathways in fermented muskmelon puree.</title>
        <authorList>
            <person name="Yuan L."/>
            <person name="Li M."/>
            <person name="Xu X."/>
            <person name="Lao F."/>
            <person name="Wu J."/>
        </authorList>
    </citation>
    <scope>NUCLEOTIDE SEQUENCE [LARGE SCALE GENOMIC DNA]</scope>
    <source>
        <strain evidence="3 6">Ca-4</strain>
    </source>
</reference>
<reference evidence="1" key="2">
    <citation type="submission" date="2019-12" db="EMBL/GenBank/DDBJ databases">
        <title>SpeciesPrimer: A bioinformatics pipeline dedicated to the design of qPCR primers for the quantification of bacterial species.</title>
        <authorList>
            <person name="Dreier M."/>
            <person name="Berthoud H."/>
            <person name="Shani N."/>
            <person name="Wechsler D."/>
            <person name="Junier P."/>
        </authorList>
    </citation>
    <scope>NUCLEOTIDE SEQUENCE</scope>
    <source>
        <strain evidence="1">FAM13073</strain>
    </source>
</reference>
<dbReference type="EMBL" id="JADOFV010000001">
    <property type="protein sequence ID" value="MBF7126711.1"/>
    <property type="molecule type" value="Genomic_DNA"/>
</dbReference>
<dbReference type="GeneID" id="33062649"/>
<dbReference type="OMA" id="YRESWIV"/>
<dbReference type="Proteomes" id="UP001214131">
    <property type="component" value="Chromosome"/>
</dbReference>
<evidence type="ECO:0000313" key="2">
    <source>
        <dbReference type="EMBL" id="MBF7126711.1"/>
    </source>
</evidence>
<name>A0A0Q0U4I4_PEDPE</name>
<protein>
    <submittedName>
        <fullName evidence="2">Hydrolase</fullName>
    </submittedName>
</protein>
<dbReference type="Proteomes" id="UP000472573">
    <property type="component" value="Unassembled WGS sequence"/>
</dbReference>
<evidence type="ECO:0000313" key="5">
    <source>
        <dbReference type="Proteomes" id="UP000743107"/>
    </source>
</evidence>
<accession>A0A0Q0U4I4</accession>
<proteinExistence type="predicted"/>
<keyword evidence="4" id="KW-1185">Reference proteome</keyword>
<dbReference type="GO" id="GO:0016787">
    <property type="term" value="F:hydrolase activity"/>
    <property type="evidence" value="ECO:0007669"/>
    <property type="project" value="UniProtKB-KW"/>
</dbReference>
<evidence type="ECO:0000313" key="4">
    <source>
        <dbReference type="Proteomes" id="UP000472573"/>
    </source>
</evidence>
<evidence type="ECO:0000313" key="6">
    <source>
        <dbReference type="Proteomes" id="UP001214131"/>
    </source>
</evidence>
<reference evidence="4" key="3">
    <citation type="submission" date="2020-03" db="EMBL/GenBank/DDBJ databases">
        <title>SpeciesPrimer: A bioinformatics pipeline dedicated to the design of qPCR primers for the quantification of bacterial species.</title>
        <authorList>
            <person name="Dreier M."/>
            <person name="Berthoud H."/>
            <person name="Shani N."/>
            <person name="Wechsler D."/>
            <person name="Junier P."/>
        </authorList>
    </citation>
    <scope>NUCLEOTIDE SEQUENCE [LARGE SCALE GENOMIC DNA]</scope>
    <source>
        <strain evidence="4">FAM13073</strain>
    </source>
</reference>
<dbReference type="SUPFAM" id="SSF109604">
    <property type="entry name" value="HD-domain/PDEase-like"/>
    <property type="match status" value="1"/>
</dbReference>
<dbReference type="Proteomes" id="UP000743107">
    <property type="component" value="Unassembled WGS sequence"/>
</dbReference>
<dbReference type="EMBL" id="WENB01000001">
    <property type="protein sequence ID" value="KAF0414838.1"/>
    <property type="molecule type" value="Genomic_DNA"/>
</dbReference>
<dbReference type="EMBL" id="CP118739">
    <property type="protein sequence ID" value="WEA57520.1"/>
    <property type="molecule type" value="Genomic_DNA"/>
</dbReference>
<dbReference type="RefSeq" id="WP_002833818.1">
    <property type="nucleotide sequence ID" value="NZ_BEWQ01000008.1"/>
</dbReference>
<organism evidence="2 5">
    <name type="scientific">Pediococcus pentosaceus</name>
    <dbReference type="NCBI Taxonomy" id="1255"/>
    <lineage>
        <taxon>Bacteria</taxon>
        <taxon>Bacillati</taxon>
        <taxon>Bacillota</taxon>
        <taxon>Bacilli</taxon>
        <taxon>Lactobacillales</taxon>
        <taxon>Lactobacillaceae</taxon>
        <taxon>Pediococcus</taxon>
    </lineage>
</organism>
<reference evidence="1 4" key="1">
    <citation type="submission" date="2019-10" db="EMBL/GenBank/DDBJ databases">
        <authorList>
            <person name="Irmler S."/>
            <person name="Berthoud H."/>
            <person name="Roetschi A."/>
            <person name="Arias E."/>
            <person name="Shani N."/>
            <person name="Wuethrich D."/>
            <person name="Bruggmann R."/>
        </authorList>
    </citation>
    <scope>NUCLEOTIDE SEQUENCE [LARGE SCALE GENOMIC DNA]</scope>
    <source>
        <strain evidence="1 4">FAM13073</strain>
    </source>
</reference>
<sequence>MKSLDWKNDSEYMAIVGDLLEKKEVQKLDNYTQHHNGTRLDHCISVSYESYLLAKKHNLDAVSTARAGLLHDLFYYDWRTTKFTLGSHAFIHPRVALRNAEKLTVLNDKEKDIILKHMWGATIARPKYFESSIVSFVDDEQAITEYFDHVRKEFKMKLMKYKEKVIKFI</sequence>
<evidence type="ECO:0000313" key="1">
    <source>
        <dbReference type="EMBL" id="KAF0414838.1"/>
    </source>
</evidence>